<evidence type="ECO:0000313" key="2">
    <source>
        <dbReference type="Proteomes" id="UP000198281"/>
    </source>
</evidence>
<dbReference type="InterPro" id="IPR011990">
    <property type="entry name" value="TPR-like_helical_dom_sf"/>
</dbReference>
<dbReference type="SUPFAM" id="SSF48452">
    <property type="entry name" value="TPR-like"/>
    <property type="match status" value="1"/>
</dbReference>
<protein>
    <recommendedName>
        <fullName evidence="3">Tetratricopeptide repeat-containing protein</fullName>
    </recommendedName>
</protein>
<proteinExistence type="predicted"/>
<dbReference type="Gene3D" id="1.25.40.10">
    <property type="entry name" value="Tetratricopeptide repeat domain"/>
    <property type="match status" value="1"/>
</dbReference>
<evidence type="ECO:0000313" key="1">
    <source>
        <dbReference type="EMBL" id="SNS25035.1"/>
    </source>
</evidence>
<keyword evidence="2" id="KW-1185">Reference proteome</keyword>
<sequence>MIGLLLLLQVQSADIIVTGPRLVEAQAECAAGGCTPLRDAQASIALAEAQFRDGRYVDAKKLLASAITRNRDHAAEAPRAVAALYEAYATVTLHEGDQDEYRRAVRHQVDTLRDNLPAGDPSVIAATTAMGDMWVKLGNGRQAAAIYRSLEKDALDAGQQRAAMLAGMKVVWLATARSNKSEALRKLDQLEKRPLAADPGFRIALRVLRLRLAALDADDASVTALIGELGRSGDAKPLLVSAPPYDLDAVIAANSAARRFGGPDVVPMGLGSTSSIQWADIGFWIRPDGRTAEVEILRGSRSLGWAQPALDQIGARRYTASSAADAETSPLGSYRVERFTRKYKYIMQSGQLVYRRTAIGGFEVIDLTDAPAAPPS</sequence>
<dbReference type="AlphaFoldDB" id="A0A239CXS3"/>
<name>A0A239CXS3_9SPHN</name>
<gene>
    <name evidence="1" type="ORF">SAMN06295912_103112</name>
</gene>
<reference evidence="2" key="1">
    <citation type="submission" date="2017-06" db="EMBL/GenBank/DDBJ databases">
        <authorList>
            <person name="Varghese N."/>
            <person name="Submissions S."/>
        </authorList>
    </citation>
    <scope>NUCLEOTIDE SEQUENCE [LARGE SCALE GENOMIC DNA]</scope>
    <source>
        <strain evidence="2">LNB2</strain>
    </source>
</reference>
<dbReference type="OrthoDB" id="7405733at2"/>
<dbReference type="Proteomes" id="UP000198281">
    <property type="component" value="Unassembled WGS sequence"/>
</dbReference>
<dbReference type="RefSeq" id="WP_089218405.1">
    <property type="nucleotide sequence ID" value="NZ_FZOS01000003.1"/>
</dbReference>
<organism evidence="1 2">
    <name type="scientific">Edaphosphingomonas laterariae</name>
    <dbReference type="NCBI Taxonomy" id="861865"/>
    <lineage>
        <taxon>Bacteria</taxon>
        <taxon>Pseudomonadati</taxon>
        <taxon>Pseudomonadota</taxon>
        <taxon>Alphaproteobacteria</taxon>
        <taxon>Sphingomonadales</taxon>
        <taxon>Rhizorhabdaceae</taxon>
        <taxon>Edaphosphingomonas</taxon>
    </lineage>
</organism>
<accession>A0A239CXS3</accession>
<dbReference type="EMBL" id="FZOS01000003">
    <property type="protein sequence ID" value="SNS25035.1"/>
    <property type="molecule type" value="Genomic_DNA"/>
</dbReference>
<evidence type="ECO:0008006" key="3">
    <source>
        <dbReference type="Google" id="ProtNLM"/>
    </source>
</evidence>